<feature type="compositionally biased region" description="Polar residues" evidence="6">
    <location>
        <begin position="1"/>
        <end position="12"/>
    </location>
</feature>
<dbReference type="FunFam" id="4.10.280.10:FF:000097">
    <property type="entry name" value="Neuronal PAS domain-containing protein 2"/>
    <property type="match status" value="1"/>
</dbReference>
<feature type="domain" description="PAS" evidence="7">
    <location>
        <begin position="353"/>
        <end position="416"/>
    </location>
</feature>
<evidence type="ECO:0000259" key="8">
    <source>
        <dbReference type="PROSITE" id="PS50888"/>
    </source>
</evidence>
<dbReference type="InterPro" id="IPR001067">
    <property type="entry name" value="Nuc_translocat"/>
</dbReference>
<feature type="region of interest" description="Disordered" evidence="6">
    <location>
        <begin position="1"/>
        <end position="23"/>
    </location>
</feature>
<dbReference type="Pfam" id="PF00010">
    <property type="entry name" value="HLH"/>
    <property type="match status" value="1"/>
</dbReference>
<dbReference type="CDD" id="cd11391">
    <property type="entry name" value="bHLH_PAS"/>
    <property type="match status" value="1"/>
</dbReference>
<evidence type="ECO:0000256" key="3">
    <source>
        <dbReference type="ARBA" id="ARBA00023125"/>
    </source>
</evidence>
<evidence type="ECO:0000256" key="2">
    <source>
        <dbReference type="ARBA" id="ARBA00023015"/>
    </source>
</evidence>
<dbReference type="InterPro" id="IPR000014">
    <property type="entry name" value="PAS"/>
</dbReference>
<dbReference type="InterPro" id="IPR011598">
    <property type="entry name" value="bHLH_dom"/>
</dbReference>
<dbReference type="GO" id="GO:0005667">
    <property type="term" value="C:transcription regulator complex"/>
    <property type="evidence" value="ECO:0007669"/>
    <property type="project" value="InterPro"/>
</dbReference>
<name>W8B2P5_CERCA</name>
<keyword evidence="2" id="KW-0805">Transcription regulation</keyword>
<feature type="domain" description="PAS" evidence="7">
    <location>
        <begin position="557"/>
        <end position="606"/>
    </location>
</feature>
<dbReference type="SMART" id="SM00091">
    <property type="entry name" value="PAS"/>
    <property type="match status" value="2"/>
</dbReference>
<dbReference type="InterPro" id="IPR050933">
    <property type="entry name" value="Circadian_TF"/>
</dbReference>
<dbReference type="GO" id="GO:0003700">
    <property type="term" value="F:DNA-binding transcription factor activity"/>
    <property type="evidence" value="ECO:0007669"/>
    <property type="project" value="InterPro"/>
</dbReference>
<dbReference type="OrthoDB" id="7788762at2759"/>
<dbReference type="PANTHER" id="PTHR23042">
    <property type="entry name" value="CIRCADIAN PROTEIN CLOCK/ARNT/BMAL/PAS"/>
    <property type="match status" value="1"/>
</dbReference>
<dbReference type="EMBL" id="GAMC01011138">
    <property type="protein sequence ID" value="JAB95417.1"/>
    <property type="molecule type" value="mRNA"/>
</dbReference>
<evidence type="ECO:0000313" key="9">
    <source>
        <dbReference type="EMBL" id="JAB95420.1"/>
    </source>
</evidence>
<feature type="compositionally biased region" description="Low complexity" evidence="6">
    <location>
        <begin position="717"/>
        <end position="728"/>
    </location>
</feature>
<keyword evidence="4" id="KW-0804">Transcription</keyword>
<dbReference type="Gene3D" id="3.30.450.20">
    <property type="entry name" value="PAS domain"/>
    <property type="match status" value="2"/>
</dbReference>
<keyword evidence="5" id="KW-0539">Nucleus</keyword>
<dbReference type="EMBL" id="GAMC01011135">
    <property type="protein sequence ID" value="JAB95420.1"/>
    <property type="molecule type" value="mRNA"/>
</dbReference>
<dbReference type="SUPFAM" id="SSF47459">
    <property type="entry name" value="HLH, helix-loop-helix DNA-binding domain"/>
    <property type="match status" value="1"/>
</dbReference>
<dbReference type="PROSITE" id="PS50888">
    <property type="entry name" value="BHLH"/>
    <property type="match status" value="1"/>
</dbReference>
<accession>W8B2P5</accession>
<dbReference type="Gene3D" id="4.10.280.10">
    <property type="entry name" value="Helix-loop-helix DNA-binding domain"/>
    <property type="match status" value="1"/>
</dbReference>
<evidence type="ECO:0000256" key="1">
    <source>
        <dbReference type="ARBA" id="ARBA00022737"/>
    </source>
</evidence>
<gene>
    <name evidence="9" type="primary">NPAS2</name>
</gene>
<evidence type="ECO:0000256" key="5">
    <source>
        <dbReference type="ARBA" id="ARBA00023242"/>
    </source>
</evidence>
<dbReference type="InterPro" id="IPR036638">
    <property type="entry name" value="HLH_DNA-bd_sf"/>
</dbReference>
<dbReference type="InterPro" id="IPR035965">
    <property type="entry name" value="PAS-like_dom_sf"/>
</dbReference>
<reference evidence="9" key="2">
    <citation type="journal article" date="2014" name="BMC Genomics">
        <title>A genomic perspective to assessing quality of mass-reared SIT flies used in Mediterranean fruit fly (Ceratitis capitata) eradication in California.</title>
        <authorList>
            <person name="Calla B."/>
            <person name="Hall B."/>
            <person name="Hou S."/>
            <person name="Geib S.M."/>
        </authorList>
    </citation>
    <scope>NUCLEOTIDE SEQUENCE</scope>
</reference>
<dbReference type="SMART" id="SM00353">
    <property type="entry name" value="HLH"/>
    <property type="match status" value="1"/>
</dbReference>
<dbReference type="GO" id="GO:0003677">
    <property type="term" value="F:DNA binding"/>
    <property type="evidence" value="ECO:0007669"/>
    <property type="project" value="UniProtKB-KW"/>
</dbReference>
<dbReference type="CTD" id="32457"/>
<dbReference type="PRINTS" id="PR00785">
    <property type="entry name" value="NCTRNSLOCATR"/>
</dbReference>
<dbReference type="PROSITE" id="PS50112">
    <property type="entry name" value="PAS"/>
    <property type="match status" value="2"/>
</dbReference>
<protein>
    <submittedName>
        <fullName evidence="9">Neuronal PAS domain-containing protein 2</fullName>
    </submittedName>
</protein>
<dbReference type="GO" id="GO:0045944">
    <property type="term" value="P:positive regulation of transcription by RNA polymerase II"/>
    <property type="evidence" value="ECO:0007669"/>
    <property type="project" value="UniProtKB-ARBA"/>
</dbReference>
<keyword evidence="3" id="KW-0238">DNA-binding</keyword>
<reference evidence="9" key="1">
    <citation type="submission" date="2013-07" db="EMBL/GenBank/DDBJ databases">
        <authorList>
            <person name="Geib S."/>
        </authorList>
    </citation>
    <scope>NUCLEOTIDE SEQUENCE</scope>
</reference>
<dbReference type="SUPFAM" id="SSF55785">
    <property type="entry name" value="PYP-like sensor domain (PAS domain)"/>
    <property type="match status" value="2"/>
</dbReference>
<evidence type="ECO:0000256" key="4">
    <source>
        <dbReference type="ARBA" id="ARBA00023163"/>
    </source>
</evidence>
<feature type="region of interest" description="Disordered" evidence="6">
    <location>
        <begin position="706"/>
        <end position="729"/>
    </location>
</feature>
<dbReference type="AlphaFoldDB" id="W8B2P5"/>
<dbReference type="Pfam" id="PF14598">
    <property type="entry name" value="PAS_11"/>
    <property type="match status" value="1"/>
</dbReference>
<keyword evidence="1" id="KW-0677">Repeat</keyword>
<organism evidence="9">
    <name type="scientific">Ceratitis capitata</name>
    <name type="common">Mediterranean fruit fly</name>
    <name type="synonym">Tephritis capitata</name>
    <dbReference type="NCBI Taxonomy" id="7213"/>
    <lineage>
        <taxon>Eukaryota</taxon>
        <taxon>Metazoa</taxon>
        <taxon>Ecdysozoa</taxon>
        <taxon>Arthropoda</taxon>
        <taxon>Hexapoda</taxon>
        <taxon>Insecta</taxon>
        <taxon>Pterygota</taxon>
        <taxon>Neoptera</taxon>
        <taxon>Endopterygota</taxon>
        <taxon>Diptera</taxon>
        <taxon>Brachycera</taxon>
        <taxon>Muscomorpha</taxon>
        <taxon>Tephritoidea</taxon>
        <taxon>Tephritidae</taxon>
        <taxon>Ceratitis</taxon>
        <taxon>Ceratitis</taxon>
    </lineage>
</organism>
<proteinExistence type="evidence at transcript level"/>
<dbReference type="KEGG" id="ccat:101457135"/>
<sequence length="976" mass="109992">MSAPSNASSETVTSEEDSKLNIPLSFEEIQEGSLTIRSCESKSHDNTTFENVDTDNANPSNFNCELWNNSEGFIDENLPNLNATEYDATTVMEALVDDVEKKSCELETANMSLNSFQTEMNSSSLFKQNNSMPDVDNAATISSGTHPASNRLPTPNMYNDSVVVEEDIKYSPDEIMLQSPSTFQYNYNSTLLPTSSHRTPPYGHPLSPMHHVMDPPNFPRPHLQPPQTHAQPLYGQFAHPSGYHPNMWYPNAPYGSATGYCRPYGGNRYPNYGTYPNDPMLDMLQLSNSGREARNRAEKNRRDKLNGSIQELSTMVPHVAESPRRVDKTAVLRFAAHGLRLQYIFGGSNNNSHSEYTDSLMKMLDRFFIALTCHGQIVLISSSVEKHLGHCQTDLYGQNILNITHPEDHNVMKQQLIPSDLDELLGLTVDDDDSSEARTRTPEQEEYIDRRLRSDRRSFTVRLARAGPRSEPTAYEIVRIEGNFRRSDAAPRGAKVNTHPSNIHMIRRSRGRDDTMPFHAISGNDIVLIATARIIRPPKFVNSICNSLEYRTRHLIDGRILECDQKIGLVAGYMAGEVRGTSPFTFIHDDDMPYVIVALRQMYDDGRTTGESTYRLSTNTGQYIYLRSKGFLDVDETNNVVHSFLCVNTLLDEEEGKRKLAQMRRDYGPRVSKEFPHLALKSPDAHDPQELENAVFRLVENLQKPSAEYDEDDGDSSTESYSSEYVPPSEEEIRRCSAHFFKNSYSTVHAAGYRFGKSSKTPPLALVPPEACSIRTSINRSINVVNTTAVKNLSNEQINTSNAVNCQPATNQHASPVEIDGLTTSSESCLCQGKSTDYCNYCLKLNSQSSHSLSNKRSGESMDSQELKLPKRRLKSAEIEHVLSDSLDQLGRTLDKQLSAAKELRDKSTKYEVPNSNQRLDELMEEHQMQSQIYVDIKSEYEVQKQNNSIDTNTTMHTMHGNQRQQQQFSADENDN</sequence>
<dbReference type="GO" id="GO:0046983">
    <property type="term" value="F:protein dimerization activity"/>
    <property type="evidence" value="ECO:0007669"/>
    <property type="project" value="InterPro"/>
</dbReference>
<dbReference type="GO" id="GO:0005737">
    <property type="term" value="C:cytoplasm"/>
    <property type="evidence" value="ECO:0007669"/>
    <property type="project" value="InterPro"/>
</dbReference>
<feature type="domain" description="BHLH" evidence="8">
    <location>
        <begin position="289"/>
        <end position="342"/>
    </location>
</feature>
<dbReference type="GeneID" id="101457135"/>
<evidence type="ECO:0000259" key="7">
    <source>
        <dbReference type="PROSITE" id="PS50112"/>
    </source>
</evidence>
<evidence type="ECO:0000256" key="6">
    <source>
        <dbReference type="SAM" id="MobiDB-lite"/>
    </source>
</evidence>
<dbReference type="CDD" id="cd00130">
    <property type="entry name" value="PAS"/>
    <property type="match status" value="2"/>
</dbReference>
<dbReference type="GO" id="GO:0005634">
    <property type="term" value="C:nucleus"/>
    <property type="evidence" value="ECO:0007669"/>
    <property type="project" value="InterPro"/>
</dbReference>